<dbReference type="EMBL" id="CAIIXF020000011">
    <property type="protein sequence ID" value="CAH1798342.1"/>
    <property type="molecule type" value="Genomic_DNA"/>
</dbReference>
<dbReference type="InterPro" id="IPR003096">
    <property type="entry name" value="SM22_calponin"/>
</dbReference>
<comment type="caution">
    <text evidence="3">The sequence shown here is derived from an EMBL/GenBank/DDBJ whole genome shotgun (WGS) entry which is preliminary data.</text>
</comment>
<name>A0A8J1TED2_OWEFU</name>
<dbReference type="Gene3D" id="1.10.418.10">
    <property type="entry name" value="Calponin-like domain"/>
    <property type="match status" value="1"/>
</dbReference>
<dbReference type="PROSITE" id="PS01052">
    <property type="entry name" value="CALPONIN_1"/>
    <property type="match status" value="1"/>
</dbReference>
<dbReference type="InterPro" id="IPR050606">
    <property type="entry name" value="Calponin-like"/>
</dbReference>
<dbReference type="Pfam" id="PF00402">
    <property type="entry name" value="Calponin"/>
    <property type="match status" value="1"/>
</dbReference>
<dbReference type="Pfam" id="PF00307">
    <property type="entry name" value="CH"/>
    <property type="match status" value="1"/>
</dbReference>
<dbReference type="SMART" id="SM00033">
    <property type="entry name" value="CH"/>
    <property type="match status" value="1"/>
</dbReference>
<dbReference type="AlphaFoldDB" id="A0A8J1TED2"/>
<dbReference type="GO" id="GO:0007015">
    <property type="term" value="P:actin filament organization"/>
    <property type="evidence" value="ECO:0007669"/>
    <property type="project" value="TreeGrafter"/>
</dbReference>
<dbReference type="OrthoDB" id="21595at2759"/>
<keyword evidence="4" id="KW-1185">Reference proteome</keyword>
<comment type="similarity">
    <text evidence="1 2">Belongs to the calponin family.</text>
</comment>
<dbReference type="GO" id="GO:0051015">
    <property type="term" value="F:actin filament binding"/>
    <property type="evidence" value="ECO:0007669"/>
    <property type="project" value="TreeGrafter"/>
</dbReference>
<dbReference type="Proteomes" id="UP000749559">
    <property type="component" value="Unassembled WGS sequence"/>
</dbReference>
<dbReference type="InterPro" id="IPR000557">
    <property type="entry name" value="Calponin_repeat"/>
</dbReference>
<dbReference type="SUPFAM" id="SSF47576">
    <property type="entry name" value="Calponin-homology domain, CH-domain"/>
    <property type="match status" value="1"/>
</dbReference>
<dbReference type="PANTHER" id="PTHR47385:SF14">
    <property type="entry name" value="TRANSGELIN"/>
    <property type="match status" value="1"/>
</dbReference>
<accession>A0A8J1TED2</accession>
<dbReference type="PANTHER" id="PTHR47385">
    <property type="entry name" value="CALPONIN"/>
    <property type="match status" value="1"/>
</dbReference>
<dbReference type="PROSITE" id="PS51122">
    <property type="entry name" value="CALPONIN_2"/>
    <property type="match status" value="1"/>
</dbReference>
<organism evidence="3 4">
    <name type="scientific">Owenia fusiformis</name>
    <name type="common">Polychaete worm</name>
    <dbReference type="NCBI Taxonomy" id="6347"/>
    <lineage>
        <taxon>Eukaryota</taxon>
        <taxon>Metazoa</taxon>
        <taxon>Spiralia</taxon>
        <taxon>Lophotrochozoa</taxon>
        <taxon>Annelida</taxon>
        <taxon>Polychaeta</taxon>
        <taxon>Sedentaria</taxon>
        <taxon>Canalipalpata</taxon>
        <taxon>Sabellida</taxon>
        <taxon>Oweniida</taxon>
        <taxon>Oweniidae</taxon>
        <taxon>Owenia</taxon>
    </lineage>
</organism>
<evidence type="ECO:0000256" key="2">
    <source>
        <dbReference type="RuleBase" id="RU361224"/>
    </source>
</evidence>
<evidence type="ECO:0000313" key="4">
    <source>
        <dbReference type="Proteomes" id="UP000749559"/>
    </source>
</evidence>
<evidence type="ECO:0000256" key="1">
    <source>
        <dbReference type="ARBA" id="ARBA00009631"/>
    </source>
</evidence>
<evidence type="ECO:0000313" key="3">
    <source>
        <dbReference type="EMBL" id="CAH1798342.1"/>
    </source>
</evidence>
<gene>
    <name evidence="3" type="ORF">OFUS_LOCUS22495</name>
</gene>
<sequence>MSNVRASKSGLSRDTHKKIQSKYDKVLALECLEWLRETANESLEDGDYELEFDTDGSPGELYNILRDGCVLARVINSLMPCTIPHKKYAIPSKLAFKHMELIELFIIGCKEFGVSDHDVFQTCDLYEQQNLPQVLTCIQALGRKARSKGFSGIGPKESDENRRIFSDEQVIQGKQVISLQMGSNKGASQAGMTFGKQRMILD</sequence>
<dbReference type="InterPro" id="IPR001715">
    <property type="entry name" value="CH_dom"/>
</dbReference>
<reference evidence="3" key="1">
    <citation type="submission" date="2022-03" db="EMBL/GenBank/DDBJ databases">
        <authorList>
            <person name="Martin C."/>
        </authorList>
    </citation>
    <scope>NUCLEOTIDE SEQUENCE</scope>
</reference>
<dbReference type="GO" id="GO:0015629">
    <property type="term" value="C:actin cytoskeleton"/>
    <property type="evidence" value="ECO:0007669"/>
    <property type="project" value="TreeGrafter"/>
</dbReference>
<dbReference type="PRINTS" id="PR00888">
    <property type="entry name" value="SM22CALPONIN"/>
</dbReference>
<dbReference type="PROSITE" id="PS50021">
    <property type="entry name" value="CH"/>
    <property type="match status" value="1"/>
</dbReference>
<proteinExistence type="inferred from homology"/>
<dbReference type="InterPro" id="IPR036872">
    <property type="entry name" value="CH_dom_sf"/>
</dbReference>
<protein>
    <recommendedName>
        <fullName evidence="2">Transgelin</fullName>
    </recommendedName>
</protein>